<dbReference type="EMBL" id="WJXA01000115">
    <property type="protein sequence ID" value="KAF7115851.1"/>
    <property type="molecule type" value="Genomic_DNA"/>
</dbReference>
<name>A0A834L5I4_RHOSS</name>
<dbReference type="OrthoDB" id="406981at2759"/>
<evidence type="ECO:0000256" key="1">
    <source>
        <dbReference type="ARBA" id="ARBA00004167"/>
    </source>
</evidence>
<keyword evidence="5 8" id="KW-0472">Membrane</keyword>
<gene>
    <name evidence="9" type="ORF">RHSIM_RhsimUnG0046400</name>
</gene>
<dbReference type="GO" id="GO:0017095">
    <property type="term" value="F:heparan sulfate 6-sulfotransferase activity"/>
    <property type="evidence" value="ECO:0007669"/>
    <property type="project" value="TreeGrafter"/>
</dbReference>
<keyword evidence="2" id="KW-0808">Transferase</keyword>
<evidence type="ECO:0000313" key="10">
    <source>
        <dbReference type="Proteomes" id="UP000626092"/>
    </source>
</evidence>
<keyword evidence="3 8" id="KW-0812">Transmembrane</keyword>
<keyword evidence="4 8" id="KW-1133">Transmembrane helix</keyword>
<evidence type="ECO:0000256" key="4">
    <source>
        <dbReference type="ARBA" id="ARBA00022989"/>
    </source>
</evidence>
<sequence>MIDISNTSRCGIQRYWIFEVNIYRLRAFLQFSLAVCILIVSFNLLFNSLYFPDYLPAFSKISASLVKDDYEHCKNTVNKWASSSPDLEVKEEKHRLRDLLFFLHVPRTGGRTYFHWTFLLAHHSVPLHFFHLIVYICVLCSKHNCRLLVTHDDYSMMSRLPAEKTSVVTILRNPIDRVFSTYEFSIEVAARFLVHPNLTSVARMAGRLRSKQGGVSTLDIWPWKYLVPWMREDLFARRDARELQGLYSRSNDSYNMEDTVMPLHEYINDPIARDIIHNGATFQVLADDCIAIRSCCLFYLYVLWLVRWTVGFVTTKPLGHGHYANDPNEVMHMALSGKFPSCLPLQVGCSEAKCLGANSIIFKIQVIAGLTNNSYLAEAHEVRRCVLKHQTLGEYVLEVAKKRLDNMLYVGLTEDHRESATMFANVVGAQVISQKIASNYSKNPEDNDISEESSSPEYHQNSSTDQNASKISAAQIINAKNEHMTVWEDLWKRTKLVFLAYEGPQKQRRNCFFFEENLPSSEL</sequence>
<dbReference type="AlphaFoldDB" id="A0A834L5I4"/>
<comment type="subcellular location">
    <subcellularLocation>
        <location evidence="1">Membrane</location>
        <topology evidence="1">Single-pass membrane protein</topology>
    </subcellularLocation>
</comment>
<feature type="transmembrane region" description="Helical" evidence="8">
    <location>
        <begin position="27"/>
        <end position="46"/>
    </location>
</feature>
<dbReference type="PANTHER" id="PTHR12812">
    <property type="entry name" value="HEPARAN SULFATE 6-O-SULFOTRANSFERASE 3"/>
    <property type="match status" value="1"/>
</dbReference>
<dbReference type="InterPro" id="IPR027417">
    <property type="entry name" value="P-loop_NTPase"/>
</dbReference>
<feature type="region of interest" description="Disordered" evidence="7">
    <location>
        <begin position="440"/>
        <end position="467"/>
    </location>
</feature>
<accession>A0A834L5I4</accession>
<reference evidence="9" key="1">
    <citation type="submission" date="2019-11" db="EMBL/GenBank/DDBJ databases">
        <authorList>
            <person name="Liu Y."/>
            <person name="Hou J."/>
            <person name="Li T.-Q."/>
            <person name="Guan C.-H."/>
            <person name="Wu X."/>
            <person name="Wu H.-Z."/>
            <person name="Ling F."/>
            <person name="Zhang R."/>
            <person name="Shi X.-G."/>
            <person name="Ren J.-P."/>
            <person name="Chen E.-F."/>
            <person name="Sun J.-M."/>
        </authorList>
    </citation>
    <scope>NUCLEOTIDE SEQUENCE</scope>
    <source>
        <strain evidence="9">Adult_tree_wgs_1</strain>
        <tissue evidence="9">Leaves</tissue>
    </source>
</reference>
<evidence type="ECO:0000313" key="9">
    <source>
        <dbReference type="EMBL" id="KAF7115851.1"/>
    </source>
</evidence>
<evidence type="ECO:0000256" key="2">
    <source>
        <dbReference type="ARBA" id="ARBA00022679"/>
    </source>
</evidence>
<dbReference type="Proteomes" id="UP000626092">
    <property type="component" value="Unassembled WGS sequence"/>
</dbReference>
<dbReference type="SUPFAM" id="SSF52540">
    <property type="entry name" value="P-loop containing nucleoside triphosphate hydrolases"/>
    <property type="match status" value="1"/>
</dbReference>
<keyword evidence="10" id="KW-1185">Reference proteome</keyword>
<comment type="caution">
    <text evidence="9">The sequence shown here is derived from an EMBL/GenBank/DDBJ whole genome shotgun (WGS) entry which is preliminary data.</text>
</comment>
<keyword evidence="6" id="KW-0325">Glycoprotein</keyword>
<feature type="compositionally biased region" description="Polar residues" evidence="7">
    <location>
        <begin position="452"/>
        <end position="467"/>
    </location>
</feature>
<evidence type="ECO:0008006" key="11">
    <source>
        <dbReference type="Google" id="ProtNLM"/>
    </source>
</evidence>
<evidence type="ECO:0000256" key="5">
    <source>
        <dbReference type="ARBA" id="ARBA00023136"/>
    </source>
</evidence>
<protein>
    <recommendedName>
        <fullName evidence="11">Sulfotransferase</fullName>
    </recommendedName>
</protein>
<evidence type="ECO:0000256" key="3">
    <source>
        <dbReference type="ARBA" id="ARBA00022692"/>
    </source>
</evidence>
<dbReference type="Gene3D" id="3.40.50.300">
    <property type="entry name" value="P-loop containing nucleotide triphosphate hydrolases"/>
    <property type="match status" value="1"/>
</dbReference>
<evidence type="ECO:0000256" key="6">
    <source>
        <dbReference type="ARBA" id="ARBA00023180"/>
    </source>
</evidence>
<dbReference type="GO" id="GO:0016020">
    <property type="term" value="C:membrane"/>
    <property type="evidence" value="ECO:0007669"/>
    <property type="project" value="UniProtKB-SubCell"/>
</dbReference>
<organism evidence="9 10">
    <name type="scientific">Rhododendron simsii</name>
    <name type="common">Sims's rhododendron</name>
    <dbReference type="NCBI Taxonomy" id="118357"/>
    <lineage>
        <taxon>Eukaryota</taxon>
        <taxon>Viridiplantae</taxon>
        <taxon>Streptophyta</taxon>
        <taxon>Embryophyta</taxon>
        <taxon>Tracheophyta</taxon>
        <taxon>Spermatophyta</taxon>
        <taxon>Magnoliopsida</taxon>
        <taxon>eudicotyledons</taxon>
        <taxon>Gunneridae</taxon>
        <taxon>Pentapetalae</taxon>
        <taxon>asterids</taxon>
        <taxon>Ericales</taxon>
        <taxon>Ericaceae</taxon>
        <taxon>Ericoideae</taxon>
        <taxon>Rhodoreae</taxon>
        <taxon>Rhododendron</taxon>
    </lineage>
</organism>
<dbReference type="InterPro" id="IPR010635">
    <property type="entry name" value="Heparan_SO4-6-sulfoTrfase"/>
</dbReference>
<evidence type="ECO:0000256" key="7">
    <source>
        <dbReference type="SAM" id="MobiDB-lite"/>
    </source>
</evidence>
<evidence type="ECO:0000256" key="8">
    <source>
        <dbReference type="SAM" id="Phobius"/>
    </source>
</evidence>
<proteinExistence type="predicted"/>
<dbReference type="PANTHER" id="PTHR12812:SF0">
    <property type="entry name" value="HEPARAN-SULFATE 6-O-SULFOTRANSFERASE"/>
    <property type="match status" value="1"/>
</dbReference>